<comment type="caution">
    <text evidence="2">The sequence shown here is derived from an EMBL/GenBank/DDBJ whole genome shotgun (WGS) entry which is preliminary data.</text>
</comment>
<evidence type="ECO:0000313" key="3">
    <source>
        <dbReference type="Proteomes" id="UP001596035"/>
    </source>
</evidence>
<dbReference type="InterPro" id="IPR011992">
    <property type="entry name" value="EF-hand-dom_pair"/>
</dbReference>
<dbReference type="Proteomes" id="UP001596035">
    <property type="component" value="Unassembled WGS sequence"/>
</dbReference>
<keyword evidence="3" id="KW-1185">Reference proteome</keyword>
<gene>
    <name evidence="2" type="ORF">ACFPWV_19030</name>
</gene>
<evidence type="ECO:0000313" key="2">
    <source>
        <dbReference type="EMBL" id="MFC5241981.1"/>
    </source>
</evidence>
<dbReference type="SMART" id="SM00054">
    <property type="entry name" value="EFh"/>
    <property type="match status" value="4"/>
</dbReference>
<reference evidence="3" key="1">
    <citation type="journal article" date="2019" name="Int. J. Syst. Evol. Microbiol.">
        <title>The Global Catalogue of Microorganisms (GCM) 10K type strain sequencing project: providing services to taxonomists for standard genome sequencing and annotation.</title>
        <authorList>
            <consortium name="The Broad Institute Genomics Platform"/>
            <consortium name="The Broad Institute Genome Sequencing Center for Infectious Disease"/>
            <person name="Wu L."/>
            <person name="Ma J."/>
        </authorList>
    </citation>
    <scope>NUCLEOTIDE SEQUENCE [LARGE SCALE GENOMIC DNA]</scope>
    <source>
        <strain evidence="3">CGMCC 4.7131</strain>
    </source>
</reference>
<evidence type="ECO:0000259" key="1">
    <source>
        <dbReference type="PROSITE" id="PS50222"/>
    </source>
</evidence>
<name>A0ABW0DT06_9ACTN</name>
<protein>
    <submittedName>
        <fullName evidence="2">EF-hand domain-containing protein</fullName>
    </submittedName>
</protein>
<dbReference type="SUPFAM" id="SSF47473">
    <property type="entry name" value="EF-hand"/>
    <property type="match status" value="1"/>
</dbReference>
<proteinExistence type="predicted"/>
<dbReference type="CDD" id="cd00051">
    <property type="entry name" value="EFh"/>
    <property type="match status" value="1"/>
</dbReference>
<feature type="domain" description="EF-hand" evidence="1">
    <location>
        <begin position="137"/>
        <end position="172"/>
    </location>
</feature>
<dbReference type="PROSITE" id="PS50222">
    <property type="entry name" value="EF_HAND_2"/>
    <property type="match status" value="1"/>
</dbReference>
<dbReference type="Pfam" id="PF13499">
    <property type="entry name" value="EF-hand_7"/>
    <property type="match status" value="1"/>
</dbReference>
<dbReference type="InterPro" id="IPR018247">
    <property type="entry name" value="EF_Hand_1_Ca_BS"/>
</dbReference>
<dbReference type="RefSeq" id="WP_344560381.1">
    <property type="nucleotide sequence ID" value="NZ_BAAATG010000017.1"/>
</dbReference>
<organism evidence="2 3">
    <name type="scientific">Streptomyces atrovirens</name>
    <dbReference type="NCBI Taxonomy" id="285556"/>
    <lineage>
        <taxon>Bacteria</taxon>
        <taxon>Bacillati</taxon>
        <taxon>Actinomycetota</taxon>
        <taxon>Actinomycetes</taxon>
        <taxon>Kitasatosporales</taxon>
        <taxon>Streptomycetaceae</taxon>
        <taxon>Streptomyces</taxon>
    </lineage>
</organism>
<dbReference type="Gene3D" id="1.10.238.10">
    <property type="entry name" value="EF-hand"/>
    <property type="match status" value="1"/>
</dbReference>
<dbReference type="Pfam" id="PF13202">
    <property type="entry name" value="EF-hand_5"/>
    <property type="match status" value="1"/>
</dbReference>
<dbReference type="InterPro" id="IPR002048">
    <property type="entry name" value="EF_hand_dom"/>
</dbReference>
<dbReference type="EMBL" id="JBHSKN010000016">
    <property type="protein sequence ID" value="MFC5241981.1"/>
    <property type="molecule type" value="Genomic_DNA"/>
</dbReference>
<dbReference type="PROSITE" id="PS00018">
    <property type="entry name" value="EF_HAND_1"/>
    <property type="match status" value="2"/>
</dbReference>
<sequence length="199" mass="21974">MSPHDVDQLLDRKLDVCFGHGDQNGDGVLESADALALAARIVAYIGEPFGSDNAQALFKAFGLFWQHVSSAVDFNQDGRITPLEWRTGLRRAFAEDEAGFTEGFRPLAEALWAICDRDGDGSVDAGEFACFQKAFGTSAENSRIAFEKLDRDGDGSLSVDELLTAWKEYYTSPDPDAPGNWLFGDIWQKDIWEGTRVKL</sequence>
<accession>A0ABW0DT06</accession>